<evidence type="ECO:0008006" key="7">
    <source>
        <dbReference type="Google" id="ProtNLM"/>
    </source>
</evidence>
<dbReference type="EMBL" id="BIMX01000008">
    <property type="protein sequence ID" value="GCE99111.1"/>
    <property type="molecule type" value="Genomic_DNA"/>
</dbReference>
<dbReference type="PANTHER" id="PTHR35859:SF1">
    <property type="entry name" value="NONSELECTIVE CATION CHANNEL PROTEIN"/>
    <property type="match status" value="1"/>
</dbReference>
<organism evidence="5 6">
    <name type="scientific">Zygosaccharomyces mellis</name>
    <dbReference type="NCBI Taxonomy" id="42258"/>
    <lineage>
        <taxon>Eukaryota</taxon>
        <taxon>Fungi</taxon>
        <taxon>Dikarya</taxon>
        <taxon>Ascomycota</taxon>
        <taxon>Saccharomycotina</taxon>
        <taxon>Saccharomycetes</taxon>
        <taxon>Saccharomycetales</taxon>
        <taxon>Saccharomycetaceae</taxon>
        <taxon>Zygosaccharomyces</taxon>
    </lineage>
</organism>
<feature type="coiled-coil region" evidence="1">
    <location>
        <begin position="633"/>
        <end position="667"/>
    </location>
</feature>
<protein>
    <recommendedName>
        <fullName evidence="7">Calcium channel YVC1</fullName>
    </recommendedName>
</protein>
<name>A0A4C2E550_9SACH</name>
<dbReference type="Pfam" id="PF23190">
    <property type="entry name" value="LHD_TRPY1"/>
    <property type="match status" value="1"/>
</dbReference>
<keyword evidence="6" id="KW-1185">Reference proteome</keyword>
<evidence type="ECO:0000256" key="2">
    <source>
        <dbReference type="SAM" id="Phobius"/>
    </source>
</evidence>
<feature type="transmembrane region" description="Helical" evidence="2">
    <location>
        <begin position="365"/>
        <end position="386"/>
    </location>
</feature>
<evidence type="ECO:0000313" key="6">
    <source>
        <dbReference type="Proteomes" id="UP000301737"/>
    </source>
</evidence>
<dbReference type="InterPro" id="IPR056337">
    <property type="entry name" value="LHD_YVC1"/>
</dbReference>
<feature type="domain" description="YVC1 N-terminal linker helical" evidence="3">
    <location>
        <begin position="24"/>
        <end position="214"/>
    </location>
</feature>
<sequence length="668" mass="76759">MQSLPLTHEDYNTASFKTPTPRQVLRIGLNLKFLIDKVIPIAYDVNQVTCQNSRILNHKVIKLSREACGGKHNDKESLRKYQSVLVFTLLKVSSWYNDLSIKELHNADLYKLRCVAAQHLCKIIIEFEENVDLQYLFLQMLLRRYSMNENDVDSKPLSVVELATDLHATTVISASGFQRCLAWLWRGWIIQAPDEPTTFVRDATISSMSFKAHFSPERIKTPKYQNILQIFFSFLFLFLYTLVVNDKNSTDVEPFDLEEIIFYCFTLGNLIDEALKIYYVGFAYLAFWNVFNDTLYTIISVSFVLRVVSLSLVSTKYSAGSWDMLSYRILSCAAPFIWSRLLLYLESVQFVGLMLVVLKFMMTESIVFFVMLLLVMIGFLQGFIGLDASDGSIDITGPIMKNLVMTVVGAGGFDTFKSFAPPYAAILWYCYCFIVTVILLNILIALYSNAYQKVVENASDEYMALMSQKTLRFIRAPDEKVFVPPLNILEVALKPLEFIVSENYFDLITHFIMCVIYSPTLLVVAISEVRTAKRIQYNRMAKLQDDANETDEVWNLTDGFVDNGSDFFFEEYNSGIHKTRSKNSRAIKKQLEAERADPHFSVSSEWHEKVKQSVQPVEEGFQSGVGWELFALYNQTESRYKKSERKVEELTQAVNRLATLVKELKLEQ</sequence>
<keyword evidence="2" id="KW-0472">Membrane</keyword>
<dbReference type="OrthoDB" id="301415at2759"/>
<evidence type="ECO:0000313" key="5">
    <source>
        <dbReference type="EMBL" id="GCE99111.1"/>
    </source>
</evidence>
<keyword evidence="2" id="KW-1133">Transmembrane helix</keyword>
<evidence type="ECO:0000259" key="3">
    <source>
        <dbReference type="Pfam" id="PF23190"/>
    </source>
</evidence>
<feature type="transmembrane region" description="Helical" evidence="2">
    <location>
        <begin position="227"/>
        <end position="244"/>
    </location>
</feature>
<keyword evidence="2" id="KW-0812">Transmembrane</keyword>
<keyword evidence="1" id="KW-0175">Coiled coil</keyword>
<dbReference type="InterPro" id="IPR052971">
    <property type="entry name" value="TRP_calcium_channel"/>
</dbReference>
<dbReference type="InterPro" id="IPR056336">
    <property type="entry name" value="YVC1_C"/>
</dbReference>
<feature type="domain" description="Calcium channel YVC1-like C-terminal transmembrane" evidence="4">
    <location>
        <begin position="255"/>
        <end position="531"/>
    </location>
</feature>
<dbReference type="Pfam" id="PF23317">
    <property type="entry name" value="YVC1_C"/>
    <property type="match status" value="1"/>
</dbReference>
<feature type="transmembrane region" description="Helical" evidence="2">
    <location>
        <begin position="507"/>
        <end position="526"/>
    </location>
</feature>
<dbReference type="AlphaFoldDB" id="A0A4C2E550"/>
<dbReference type="PANTHER" id="PTHR35859">
    <property type="entry name" value="NONSELECTIVE CATION CHANNEL PROTEIN"/>
    <property type="match status" value="1"/>
</dbReference>
<gene>
    <name evidence="5" type="ORF">ZYGM_001686</name>
</gene>
<dbReference type="Proteomes" id="UP000301737">
    <property type="component" value="Unassembled WGS sequence"/>
</dbReference>
<comment type="caution">
    <text evidence="5">The sequence shown here is derived from an EMBL/GenBank/DDBJ whole genome shotgun (WGS) entry which is preliminary data.</text>
</comment>
<accession>A0A4C2E550</accession>
<feature type="transmembrane region" description="Helical" evidence="2">
    <location>
        <begin position="294"/>
        <end position="313"/>
    </location>
</feature>
<reference evidence="5 6" key="1">
    <citation type="submission" date="2019-01" db="EMBL/GenBank/DDBJ databases">
        <title>Draft Genome Sequencing of Zygosaccharomyces mellis Ca-7.</title>
        <authorList>
            <person name="Shiwa Y."/>
            <person name="Kanesaki Y."/>
            <person name="Ishige T."/>
            <person name="Mura K."/>
            <person name="Hori T."/>
            <person name="Tamura T."/>
        </authorList>
    </citation>
    <scope>NUCLEOTIDE SEQUENCE [LARGE SCALE GENOMIC DNA]</scope>
    <source>
        <strain evidence="5 6">Ca-7</strain>
    </source>
</reference>
<evidence type="ECO:0000256" key="1">
    <source>
        <dbReference type="SAM" id="Coils"/>
    </source>
</evidence>
<evidence type="ECO:0000259" key="4">
    <source>
        <dbReference type="Pfam" id="PF23317"/>
    </source>
</evidence>
<feature type="transmembrane region" description="Helical" evidence="2">
    <location>
        <begin position="426"/>
        <end position="447"/>
    </location>
</feature>
<proteinExistence type="predicted"/>